<dbReference type="Proteomes" id="UP001409291">
    <property type="component" value="Unassembled WGS sequence"/>
</dbReference>
<dbReference type="EMBL" id="JBDJNQ010000005">
    <property type="protein sequence ID" value="MEN5378127.1"/>
    <property type="molecule type" value="Genomic_DNA"/>
</dbReference>
<reference evidence="1 2" key="1">
    <citation type="submission" date="2024-04" db="EMBL/GenBank/DDBJ databases">
        <title>WGS of bacteria from Torrens River.</title>
        <authorList>
            <person name="Wyrsch E.R."/>
            <person name="Drigo B."/>
        </authorList>
    </citation>
    <scope>NUCLEOTIDE SEQUENCE [LARGE SCALE GENOMIC DNA]</scope>
    <source>
        <strain evidence="1 2">TWI391</strain>
    </source>
</reference>
<evidence type="ECO:0000313" key="2">
    <source>
        <dbReference type="Proteomes" id="UP001409291"/>
    </source>
</evidence>
<organism evidence="1 2">
    <name type="scientific">Sphingobacterium kitahiroshimense</name>
    <dbReference type="NCBI Taxonomy" id="470446"/>
    <lineage>
        <taxon>Bacteria</taxon>
        <taxon>Pseudomonadati</taxon>
        <taxon>Bacteroidota</taxon>
        <taxon>Sphingobacteriia</taxon>
        <taxon>Sphingobacteriales</taxon>
        <taxon>Sphingobacteriaceae</taxon>
        <taxon>Sphingobacterium</taxon>
    </lineage>
</organism>
<accession>A0ABV0BXN8</accession>
<protein>
    <submittedName>
        <fullName evidence="1">GLPGLI family protein</fullName>
    </submittedName>
</protein>
<name>A0ABV0BXN8_9SPHI</name>
<dbReference type="InterPro" id="IPR005901">
    <property type="entry name" value="GLPGLI"/>
</dbReference>
<dbReference type="RefSeq" id="WP_183915973.1">
    <property type="nucleotide sequence ID" value="NZ_JBDJLH010000008.1"/>
</dbReference>
<proteinExistence type="predicted"/>
<sequence length="264" mass="29951">MKILKFIAVLFLLFVVGESKAQYTLFSKTGTITFDKTMYIKNIIAKQFVAKADENSRRWFQEMVTTAPQSVTIQKTLKFNGSETLFEPVKKELDPASSRYMMQLALDFDGVTSSNLEQNSYKRFNDIFGEKIVIQDSLKKIKWKITDEYREIAGFNCRRANGVTSDSIYVIGFYANEIPVYGGPESINGLPGMILGLVVPNQHVSYFASKVELSSAPVMDKKVFEAKKVKVLTRAEVDKQFTQTLSSGMMTKDMVKYIMQLLLL</sequence>
<dbReference type="NCBIfam" id="TIGR01200">
    <property type="entry name" value="GLPGLI"/>
    <property type="match status" value="1"/>
</dbReference>
<gene>
    <name evidence="1" type="ORF">ABE541_12735</name>
</gene>
<keyword evidence="2" id="KW-1185">Reference proteome</keyword>
<comment type="caution">
    <text evidence="1">The sequence shown here is derived from an EMBL/GenBank/DDBJ whole genome shotgun (WGS) entry which is preliminary data.</text>
</comment>
<evidence type="ECO:0000313" key="1">
    <source>
        <dbReference type="EMBL" id="MEN5378127.1"/>
    </source>
</evidence>